<dbReference type="InterPro" id="IPR006143">
    <property type="entry name" value="RND_pump_MFP"/>
</dbReference>
<dbReference type="Pfam" id="PF25954">
    <property type="entry name" value="Beta-barrel_RND_2"/>
    <property type="match status" value="1"/>
</dbReference>
<protein>
    <submittedName>
        <fullName evidence="6">Secretion protein HlyD</fullName>
    </submittedName>
</protein>
<evidence type="ECO:0000259" key="4">
    <source>
        <dbReference type="Pfam" id="PF25967"/>
    </source>
</evidence>
<evidence type="ECO:0000259" key="3">
    <source>
        <dbReference type="Pfam" id="PF25954"/>
    </source>
</evidence>
<dbReference type="Gene3D" id="2.40.50.100">
    <property type="match status" value="1"/>
</dbReference>
<sequence>MRHDWSKLKKDKKFRVAGAVCLLLVLILGYFLFVKGRNNNKKPELALPKISTYQVKRADMKRHIVLSGHTTADATIVLAPKYNGHVKSVNVQLGDQVSEGDVLLVQDTGDLDIAIMQGEAATEAALADTETEEASYNANLARAGAAYEIEKSRYERQQYLYAIGAISLERLETAKNTYVTSKAEYDALMDQNNGSSPASVRSKLYNARKNAYNVDVLRKQREDMFIRAPRSGVIGYRNVEVGSYLTAGSKVLTLVDNSHLYVDCTLSENDAALLTTGMPVNVTIDAMGATYNGKVVYVSPAMSDESKSYSVRISLDVAKGNIKAGLFARTSLDILQRRDTLFAPKDALLSKNGKTTVFVYNPDTETVEEREITIGLINDDEVEILTGINEGEIVAVSSIDRLKNGGRVTLESPDEAGDGN</sequence>
<dbReference type="PANTHER" id="PTHR30469">
    <property type="entry name" value="MULTIDRUG RESISTANCE PROTEIN MDTA"/>
    <property type="match status" value="1"/>
</dbReference>
<dbReference type="eggNOG" id="COG0845">
    <property type="taxonomic scope" value="Bacteria"/>
</dbReference>
<feature type="domain" description="Multidrug resistance protein MdtA-like C-terminal permuted SH3" evidence="4">
    <location>
        <begin position="341"/>
        <end position="401"/>
    </location>
</feature>
<dbReference type="RefSeq" id="WP_039210109.1">
    <property type="nucleotide sequence ID" value="NZ_JSCE01000190.1"/>
</dbReference>
<keyword evidence="2" id="KW-1133">Transmembrane helix</keyword>
<feature type="domain" description="CusB-like beta-barrel" evidence="3">
    <location>
        <begin position="262"/>
        <end position="332"/>
    </location>
</feature>
<dbReference type="GO" id="GO:0015562">
    <property type="term" value="F:efflux transmembrane transporter activity"/>
    <property type="evidence" value="ECO:0007669"/>
    <property type="project" value="TreeGrafter"/>
</dbReference>
<dbReference type="Gene3D" id="2.40.420.20">
    <property type="match status" value="1"/>
</dbReference>
<dbReference type="Pfam" id="PF25967">
    <property type="entry name" value="RND-MFP_C"/>
    <property type="match status" value="1"/>
</dbReference>
<evidence type="ECO:0000313" key="6">
    <source>
        <dbReference type="EMBL" id="KHM51518.1"/>
    </source>
</evidence>
<dbReference type="Proteomes" id="UP000030993">
    <property type="component" value="Unassembled WGS sequence"/>
</dbReference>
<name>A0A0B2JXT2_9FIRM</name>
<dbReference type="InterPro" id="IPR058627">
    <property type="entry name" value="MdtA-like_C"/>
</dbReference>
<dbReference type="GO" id="GO:1990281">
    <property type="term" value="C:efflux pump complex"/>
    <property type="evidence" value="ECO:0007669"/>
    <property type="project" value="TreeGrafter"/>
</dbReference>
<organism evidence="6 7">
    <name type="scientific">Anaerovibrio lipolyticus</name>
    <dbReference type="NCBI Taxonomy" id="82374"/>
    <lineage>
        <taxon>Bacteria</taxon>
        <taxon>Bacillati</taxon>
        <taxon>Bacillota</taxon>
        <taxon>Negativicutes</taxon>
        <taxon>Selenomonadales</taxon>
        <taxon>Selenomonadaceae</taxon>
        <taxon>Anaerovibrio</taxon>
    </lineage>
</organism>
<dbReference type="EMBL" id="JSCE01000190">
    <property type="protein sequence ID" value="KHM51518.1"/>
    <property type="molecule type" value="Genomic_DNA"/>
</dbReference>
<comment type="similarity">
    <text evidence="1">Belongs to the membrane fusion protein (MFP) (TC 8.A.1) family.</text>
</comment>
<dbReference type="PANTHER" id="PTHR30469:SF15">
    <property type="entry name" value="HLYD FAMILY OF SECRETION PROTEINS"/>
    <property type="match status" value="1"/>
</dbReference>
<dbReference type="InterPro" id="IPR058792">
    <property type="entry name" value="Beta-barrel_RND_2"/>
</dbReference>
<accession>A0A0B2JXT2</accession>
<dbReference type="InterPro" id="IPR058647">
    <property type="entry name" value="BSH_CzcB-like"/>
</dbReference>
<gene>
    <name evidence="6" type="ORF">NZ47_10080</name>
</gene>
<dbReference type="Pfam" id="PF25973">
    <property type="entry name" value="BSH_CzcB"/>
    <property type="match status" value="1"/>
</dbReference>
<dbReference type="SUPFAM" id="SSF111369">
    <property type="entry name" value="HlyD-like secretion proteins"/>
    <property type="match status" value="1"/>
</dbReference>
<evidence type="ECO:0000256" key="1">
    <source>
        <dbReference type="ARBA" id="ARBA00009477"/>
    </source>
</evidence>
<evidence type="ECO:0000259" key="5">
    <source>
        <dbReference type="Pfam" id="PF25973"/>
    </source>
</evidence>
<evidence type="ECO:0000313" key="7">
    <source>
        <dbReference type="Proteomes" id="UP000030993"/>
    </source>
</evidence>
<dbReference type="STRING" id="82374.NZ47_10080"/>
<reference evidence="6 7" key="1">
    <citation type="journal article" date="2013" name="PLoS ONE">
        <title>Identification and characterization of three novel lipases belonging to families II and V from Anaerovibrio lipolyticus 5ST.</title>
        <authorList>
            <person name="Prive F."/>
            <person name="Kaderbhai N.N."/>
            <person name="Girdwood S."/>
            <person name="Worgan H.J."/>
            <person name="Pinloche E."/>
            <person name="Scollan N.D."/>
            <person name="Huws S.A."/>
            <person name="Newbold C.J."/>
        </authorList>
    </citation>
    <scope>NUCLEOTIDE SEQUENCE [LARGE SCALE GENOMIC DNA]</scope>
    <source>
        <strain evidence="6 7">5S</strain>
    </source>
</reference>
<dbReference type="Gene3D" id="1.10.287.470">
    <property type="entry name" value="Helix hairpin bin"/>
    <property type="match status" value="1"/>
</dbReference>
<dbReference type="NCBIfam" id="TIGR01730">
    <property type="entry name" value="RND_mfp"/>
    <property type="match status" value="1"/>
</dbReference>
<dbReference type="Gene3D" id="2.40.30.170">
    <property type="match status" value="1"/>
</dbReference>
<proteinExistence type="inferred from homology"/>
<keyword evidence="2" id="KW-0472">Membrane</keyword>
<feature type="domain" description="CzcB-like barrel-sandwich hybrid" evidence="5">
    <location>
        <begin position="76"/>
        <end position="256"/>
    </location>
</feature>
<keyword evidence="2" id="KW-0812">Transmembrane</keyword>
<evidence type="ECO:0000256" key="2">
    <source>
        <dbReference type="SAM" id="Phobius"/>
    </source>
</evidence>
<feature type="transmembrane region" description="Helical" evidence="2">
    <location>
        <begin position="14"/>
        <end position="33"/>
    </location>
</feature>
<dbReference type="AlphaFoldDB" id="A0A0B2JXT2"/>
<keyword evidence="7" id="KW-1185">Reference proteome</keyword>
<comment type="caution">
    <text evidence="6">The sequence shown here is derived from an EMBL/GenBank/DDBJ whole genome shotgun (WGS) entry which is preliminary data.</text>
</comment>